<feature type="compositionally biased region" description="Low complexity" evidence="1">
    <location>
        <begin position="116"/>
        <end position="129"/>
    </location>
</feature>
<reference evidence="2 3" key="1">
    <citation type="submission" date="2020-05" db="EMBL/GenBank/DDBJ databases">
        <title>Draft genome of Flavobacterium sp. IMCC34852.</title>
        <authorList>
            <person name="Song J."/>
            <person name="Cho J.-C."/>
        </authorList>
    </citation>
    <scope>NUCLEOTIDE SEQUENCE [LARGE SCALE GENOMIC DNA]</scope>
    <source>
        <strain evidence="2 3">IMCC34852</strain>
    </source>
</reference>
<feature type="region of interest" description="Disordered" evidence="1">
    <location>
        <begin position="104"/>
        <end position="135"/>
    </location>
</feature>
<dbReference type="Proteomes" id="UP000536509">
    <property type="component" value="Unassembled WGS sequence"/>
</dbReference>
<organism evidence="2 3">
    <name type="scientific">Flavobacterium rivulicola</name>
    <dbReference type="NCBI Taxonomy" id="2732161"/>
    <lineage>
        <taxon>Bacteria</taxon>
        <taxon>Pseudomonadati</taxon>
        <taxon>Bacteroidota</taxon>
        <taxon>Flavobacteriia</taxon>
        <taxon>Flavobacteriales</taxon>
        <taxon>Flavobacteriaceae</taxon>
        <taxon>Flavobacterium</taxon>
    </lineage>
</organism>
<evidence type="ECO:0000313" key="3">
    <source>
        <dbReference type="Proteomes" id="UP000536509"/>
    </source>
</evidence>
<name>A0A7Y3RB41_9FLAO</name>
<evidence type="ECO:0000313" key="2">
    <source>
        <dbReference type="EMBL" id="NNT73242.1"/>
    </source>
</evidence>
<dbReference type="AlphaFoldDB" id="A0A7Y3RB41"/>
<keyword evidence="3" id="KW-1185">Reference proteome</keyword>
<protein>
    <submittedName>
        <fullName evidence="2">Uncharacterized protein</fullName>
    </submittedName>
</protein>
<gene>
    <name evidence="2" type="ORF">HKT18_13535</name>
</gene>
<dbReference type="RefSeq" id="WP_171223401.1">
    <property type="nucleotide sequence ID" value="NZ_CP121446.1"/>
</dbReference>
<proteinExistence type="predicted"/>
<accession>A0A7Y3RB41</accession>
<evidence type="ECO:0000256" key="1">
    <source>
        <dbReference type="SAM" id="MobiDB-lite"/>
    </source>
</evidence>
<comment type="caution">
    <text evidence="2">The sequence shown here is derived from an EMBL/GenBank/DDBJ whole genome shotgun (WGS) entry which is preliminary data.</text>
</comment>
<sequence length="243" mass="26429">MSTFSEIGHAKNIANFQDLIAFVEGYGSTYNPSKDALKLPQLNTLVTLSQTHLAEVITKNTAFNNAVNDRIIEFANLKGLSTRVINALETTDATKEKINNAKTFNRKLQGKRASQPTTPADPNAPAPNTISASQQSYDQQIQHLGGLISVLQTEASYTPNETDLTIASLTAKQASLNVKNNAVSVAYAGVSNSRITRNNTLYSEESGLVEIASEVKKYIKSIFGATSQEYAQVKGIQFKKIRV</sequence>
<dbReference type="EMBL" id="JABEVX010000012">
    <property type="protein sequence ID" value="NNT73242.1"/>
    <property type="molecule type" value="Genomic_DNA"/>
</dbReference>